<name>A0A6F8VG81_9PROT</name>
<organism evidence="2 3">
    <name type="scientific">Sulfurimicrobium lacus</name>
    <dbReference type="NCBI Taxonomy" id="2715678"/>
    <lineage>
        <taxon>Bacteria</taxon>
        <taxon>Pseudomonadati</taxon>
        <taxon>Pseudomonadota</taxon>
        <taxon>Betaproteobacteria</taxon>
        <taxon>Nitrosomonadales</taxon>
        <taxon>Sulfuricellaceae</taxon>
        <taxon>Sulfurimicrobium</taxon>
    </lineage>
</organism>
<evidence type="ECO:0000313" key="3">
    <source>
        <dbReference type="Proteomes" id="UP000502260"/>
    </source>
</evidence>
<evidence type="ECO:0000259" key="1">
    <source>
        <dbReference type="Pfam" id="PF08241"/>
    </source>
</evidence>
<gene>
    <name evidence="2" type="ORF">SKTS_32360</name>
</gene>
<accession>A0A6F8VG81</accession>
<dbReference type="InterPro" id="IPR013216">
    <property type="entry name" value="Methyltransf_11"/>
</dbReference>
<dbReference type="Proteomes" id="UP000502260">
    <property type="component" value="Chromosome"/>
</dbReference>
<dbReference type="EMBL" id="AP022853">
    <property type="protein sequence ID" value="BCB28350.1"/>
    <property type="molecule type" value="Genomic_DNA"/>
</dbReference>
<evidence type="ECO:0000313" key="2">
    <source>
        <dbReference type="EMBL" id="BCB28350.1"/>
    </source>
</evidence>
<reference evidence="3" key="1">
    <citation type="submission" date="2020-03" db="EMBL/GenBank/DDBJ databases">
        <title>Complete genome sequence of sulfur-oxidizing bacterium skT11.</title>
        <authorList>
            <person name="Kanda M."/>
            <person name="Kojima H."/>
            <person name="Fukui M."/>
        </authorList>
    </citation>
    <scope>NUCLEOTIDE SEQUENCE [LARGE SCALE GENOMIC DNA]</scope>
    <source>
        <strain evidence="3">skT11</strain>
    </source>
</reference>
<dbReference type="KEGG" id="slac:SKTS_32360"/>
<dbReference type="GO" id="GO:0008757">
    <property type="term" value="F:S-adenosylmethionine-dependent methyltransferase activity"/>
    <property type="evidence" value="ECO:0007669"/>
    <property type="project" value="InterPro"/>
</dbReference>
<sequence length="252" mass="27983">MSVLFSLIKEMFFDKSIKRGNVGQPSAIDHDLQQNFPEDSTGGRDISSAEKLKVLNVGGNNKDIPIPAPYDGWEHILLDIDPKGLPDVVCDARDLTSLPEADYDSVYCSHNLEHYYRHDVKKVLAGFLHVLKDDGFAYIRVPDVGELMQIVVQRGLDIDDFLYQAPCGPITVCDVIYGYGEQIERSGCDFFAHKTGFTQKSLEVCLLNAGFPVVFVRVGNLEISAFAFKSKPTDDAMALFNLSDVIPSELSQ</sequence>
<proteinExistence type="predicted"/>
<dbReference type="AlphaFoldDB" id="A0A6F8VG81"/>
<protein>
    <recommendedName>
        <fullName evidence="1">Methyltransferase type 11 domain-containing protein</fullName>
    </recommendedName>
</protein>
<keyword evidence="3" id="KW-1185">Reference proteome</keyword>
<dbReference type="Gene3D" id="3.40.50.150">
    <property type="entry name" value="Vaccinia Virus protein VP39"/>
    <property type="match status" value="1"/>
</dbReference>
<dbReference type="RefSeq" id="WP_198420382.1">
    <property type="nucleotide sequence ID" value="NZ_AP022853.1"/>
</dbReference>
<feature type="domain" description="Methyltransferase type 11" evidence="1">
    <location>
        <begin position="88"/>
        <end position="139"/>
    </location>
</feature>
<dbReference type="SUPFAM" id="SSF53335">
    <property type="entry name" value="S-adenosyl-L-methionine-dependent methyltransferases"/>
    <property type="match status" value="1"/>
</dbReference>
<dbReference type="InterPro" id="IPR029063">
    <property type="entry name" value="SAM-dependent_MTases_sf"/>
</dbReference>
<dbReference type="Pfam" id="PF08241">
    <property type="entry name" value="Methyltransf_11"/>
    <property type="match status" value="1"/>
</dbReference>